<dbReference type="Pfam" id="PF08240">
    <property type="entry name" value="ADH_N"/>
    <property type="match status" value="1"/>
</dbReference>
<evidence type="ECO:0000259" key="6">
    <source>
        <dbReference type="SMART" id="SM00829"/>
    </source>
</evidence>
<dbReference type="CDD" id="cd08282">
    <property type="entry name" value="PFDH_like"/>
    <property type="match status" value="1"/>
</dbReference>
<dbReference type="Gene3D" id="3.40.50.720">
    <property type="entry name" value="NAD(P)-binding Rossmann-like Domain"/>
    <property type="match status" value="1"/>
</dbReference>
<comment type="caution">
    <text evidence="7">The sequence shown here is derived from an EMBL/GenBank/DDBJ whole genome shotgun (WGS) entry which is preliminary data.</text>
</comment>
<accession>A0ABN1NGN3</accession>
<evidence type="ECO:0000256" key="4">
    <source>
        <dbReference type="ARBA" id="ARBA00022833"/>
    </source>
</evidence>
<keyword evidence="8" id="KW-1185">Reference proteome</keyword>
<dbReference type="RefSeq" id="WP_344047774.1">
    <property type="nucleotide sequence ID" value="NZ_BAAAHG010000006.1"/>
</dbReference>
<dbReference type="InterPro" id="IPR013149">
    <property type="entry name" value="ADH-like_C"/>
</dbReference>
<evidence type="ECO:0000256" key="5">
    <source>
        <dbReference type="ARBA" id="ARBA00023027"/>
    </source>
</evidence>
<dbReference type="SMART" id="SM00829">
    <property type="entry name" value="PKS_ER"/>
    <property type="match status" value="1"/>
</dbReference>
<evidence type="ECO:0000256" key="2">
    <source>
        <dbReference type="ARBA" id="ARBA00008072"/>
    </source>
</evidence>
<dbReference type="Pfam" id="PF00107">
    <property type="entry name" value="ADH_zinc_N"/>
    <property type="match status" value="1"/>
</dbReference>
<dbReference type="Proteomes" id="UP001501005">
    <property type="component" value="Unassembled WGS sequence"/>
</dbReference>
<dbReference type="PANTHER" id="PTHR42813:SF3">
    <property type="entry name" value="GLUTATHIONE-INDEPENDENT FORMALDEHYDE DEHYDROGENASE"/>
    <property type="match status" value="1"/>
</dbReference>
<dbReference type="InterPro" id="IPR011032">
    <property type="entry name" value="GroES-like_sf"/>
</dbReference>
<keyword evidence="4" id="KW-0862">Zinc</keyword>
<dbReference type="Gene3D" id="3.90.180.10">
    <property type="entry name" value="Medium-chain alcohol dehydrogenases, catalytic domain"/>
    <property type="match status" value="1"/>
</dbReference>
<dbReference type="InterPro" id="IPR020843">
    <property type="entry name" value="ER"/>
</dbReference>
<evidence type="ECO:0000256" key="1">
    <source>
        <dbReference type="ARBA" id="ARBA00001947"/>
    </source>
</evidence>
<dbReference type="PANTHER" id="PTHR42813">
    <property type="entry name" value="ZINC-TYPE ALCOHOL DEHYDROGENASE-LIKE"/>
    <property type="match status" value="1"/>
</dbReference>
<evidence type="ECO:0000313" key="7">
    <source>
        <dbReference type="EMBL" id="GAA0906840.1"/>
    </source>
</evidence>
<keyword evidence="5" id="KW-0520">NAD</keyword>
<dbReference type="InterPro" id="IPR036291">
    <property type="entry name" value="NAD(P)-bd_dom_sf"/>
</dbReference>
<dbReference type="InterPro" id="IPR013154">
    <property type="entry name" value="ADH-like_N"/>
</dbReference>
<comment type="similarity">
    <text evidence="2">Belongs to the zinc-containing alcohol dehydrogenase family.</text>
</comment>
<sequence length="384" mass="40976">MKAVVYQKPFNVAVKEVDDPQIQHPNDVIVRVTSTAICGSDLHMYEGRTAAKPGIVFGHENLGIIEEVGSGVTSLAEGDRVVMPFNVACGFCKNCLAGKTGFCLTVNPGFAGGAYGYVAMGPYTGGQAERLRVPYADFNCLKLPPGDEFENDFVLLADIFPTGYHGCELAQVKPGESVAVFGAGPVGLMAAYSALLRGASKVFSVDRVPERLAKAEEIGAIPIDFTQGDPAEQIKEQTNGEGTDKGVDAVGYQATSHKDTSHEEPAVVLNTLVNTVRPTGMLGVPGLYVPSDPGGPDEHAKHGQLLVSIGKMFEKGQQMGTGQCNVKQYNRQLRDLIIAGRAKPSFVVSHTLPLEQAPQAYEKFDKRIEGYTKVVLRPGHALAA</sequence>
<dbReference type="SUPFAM" id="SSF51735">
    <property type="entry name" value="NAD(P)-binding Rossmann-fold domains"/>
    <property type="match status" value="1"/>
</dbReference>
<protein>
    <submittedName>
        <fullName evidence="7">Glutathione-independent formaldehyde dehydrogenase</fullName>
    </submittedName>
</protein>
<dbReference type="EMBL" id="BAAAHG010000006">
    <property type="protein sequence ID" value="GAA0906840.1"/>
    <property type="molecule type" value="Genomic_DNA"/>
</dbReference>
<keyword evidence="3" id="KW-0479">Metal-binding</keyword>
<feature type="domain" description="Enoyl reductase (ER)" evidence="6">
    <location>
        <begin position="11"/>
        <end position="376"/>
    </location>
</feature>
<dbReference type="SUPFAM" id="SSF50129">
    <property type="entry name" value="GroES-like"/>
    <property type="match status" value="1"/>
</dbReference>
<reference evidence="8" key="1">
    <citation type="journal article" date="2019" name="Int. J. Syst. Evol. Microbiol.">
        <title>The Global Catalogue of Microorganisms (GCM) 10K type strain sequencing project: providing services to taxonomists for standard genome sequencing and annotation.</title>
        <authorList>
            <consortium name="The Broad Institute Genomics Platform"/>
            <consortium name="The Broad Institute Genome Sequencing Center for Infectious Disease"/>
            <person name="Wu L."/>
            <person name="Ma J."/>
        </authorList>
    </citation>
    <scope>NUCLEOTIDE SEQUENCE [LARGE SCALE GENOMIC DNA]</scope>
    <source>
        <strain evidence="8">JCM 10673</strain>
    </source>
</reference>
<organism evidence="7 8">
    <name type="scientific">Streptomyces thermoalcalitolerans</name>
    <dbReference type="NCBI Taxonomy" id="65605"/>
    <lineage>
        <taxon>Bacteria</taxon>
        <taxon>Bacillati</taxon>
        <taxon>Actinomycetota</taxon>
        <taxon>Actinomycetes</taxon>
        <taxon>Kitasatosporales</taxon>
        <taxon>Streptomycetaceae</taxon>
        <taxon>Streptomyces</taxon>
    </lineage>
</organism>
<comment type="cofactor">
    <cofactor evidence="1">
        <name>Zn(2+)</name>
        <dbReference type="ChEBI" id="CHEBI:29105"/>
    </cofactor>
</comment>
<gene>
    <name evidence="7" type="ORF">GCM10009549_12230</name>
</gene>
<name>A0ABN1NGN3_9ACTN</name>
<evidence type="ECO:0000313" key="8">
    <source>
        <dbReference type="Proteomes" id="UP001501005"/>
    </source>
</evidence>
<proteinExistence type="inferred from homology"/>
<evidence type="ECO:0000256" key="3">
    <source>
        <dbReference type="ARBA" id="ARBA00022723"/>
    </source>
</evidence>